<dbReference type="GeneID" id="85393119"/>
<sequence>MMPSMRLIVASLWAHITAFANNTVRMTLLALIFTSTDWTNFYTRFASDYSRVAAAEFHLRIMAESTSVILHILVQVSLEI</sequence>
<evidence type="ECO:0000313" key="1">
    <source>
        <dbReference type="EMBL" id="KAK1715082.1"/>
    </source>
</evidence>
<proteinExistence type="predicted"/>
<dbReference type="EMBL" id="JAHMHS010000124">
    <property type="protein sequence ID" value="KAK1715082.1"/>
    <property type="molecule type" value="Genomic_DNA"/>
</dbReference>
<dbReference type="GO" id="GO:0016020">
    <property type="term" value="C:membrane"/>
    <property type="evidence" value="ECO:0007669"/>
    <property type="project" value="InterPro"/>
</dbReference>
<evidence type="ECO:0000313" key="2">
    <source>
        <dbReference type="Proteomes" id="UP001244207"/>
    </source>
</evidence>
<dbReference type="GO" id="GO:0004932">
    <property type="term" value="F:mating-type factor pheromone receptor activity"/>
    <property type="evidence" value="ECO:0007669"/>
    <property type="project" value="InterPro"/>
</dbReference>
<dbReference type="Pfam" id="PF02116">
    <property type="entry name" value="STE2"/>
    <property type="match status" value="1"/>
</dbReference>
<name>A0AAD8UEB0_GLOAC</name>
<gene>
    <name evidence="1" type="ORF">BDZ83DRAFT_635975</name>
</gene>
<accession>A0AAD8UEB0</accession>
<dbReference type="Proteomes" id="UP001244207">
    <property type="component" value="Unassembled WGS sequence"/>
</dbReference>
<comment type="caution">
    <text evidence="1">The sequence shown here is derived from an EMBL/GenBank/DDBJ whole genome shotgun (WGS) entry which is preliminary data.</text>
</comment>
<dbReference type="AlphaFoldDB" id="A0AAD8UEB0"/>
<organism evidence="1 2">
    <name type="scientific">Glomerella acutata</name>
    <name type="common">Colletotrichum acutatum</name>
    <dbReference type="NCBI Taxonomy" id="27357"/>
    <lineage>
        <taxon>Eukaryota</taxon>
        <taxon>Fungi</taxon>
        <taxon>Dikarya</taxon>
        <taxon>Ascomycota</taxon>
        <taxon>Pezizomycotina</taxon>
        <taxon>Sordariomycetes</taxon>
        <taxon>Hypocreomycetidae</taxon>
        <taxon>Glomerellales</taxon>
        <taxon>Glomerellaceae</taxon>
        <taxon>Colletotrichum</taxon>
        <taxon>Colletotrichum acutatum species complex</taxon>
    </lineage>
</organism>
<protein>
    <submittedName>
        <fullName evidence="1">Uncharacterized protein</fullName>
    </submittedName>
</protein>
<reference evidence="1" key="1">
    <citation type="submission" date="2021-12" db="EMBL/GenBank/DDBJ databases">
        <title>Comparative genomics, transcriptomics and evolutionary studies reveal genomic signatures of adaptation to plant cell wall in hemibiotrophic fungi.</title>
        <authorList>
            <consortium name="DOE Joint Genome Institute"/>
            <person name="Baroncelli R."/>
            <person name="Diaz J.F."/>
            <person name="Benocci T."/>
            <person name="Peng M."/>
            <person name="Battaglia E."/>
            <person name="Haridas S."/>
            <person name="Andreopoulos W."/>
            <person name="Labutti K."/>
            <person name="Pangilinan J."/>
            <person name="Floch G.L."/>
            <person name="Makela M.R."/>
            <person name="Henrissat B."/>
            <person name="Grigoriev I.V."/>
            <person name="Crouch J.A."/>
            <person name="De Vries R.P."/>
            <person name="Sukno S.A."/>
            <person name="Thon M.R."/>
        </authorList>
    </citation>
    <scope>NUCLEOTIDE SEQUENCE</scope>
    <source>
        <strain evidence="1">CBS 112980</strain>
    </source>
</reference>
<keyword evidence="2" id="KW-1185">Reference proteome</keyword>
<dbReference type="InterPro" id="IPR000366">
    <property type="entry name" value="GPCR_STE2"/>
</dbReference>
<dbReference type="RefSeq" id="XP_060360225.1">
    <property type="nucleotide sequence ID" value="XM_060509220.1"/>
</dbReference>